<dbReference type="EMBL" id="KB743700">
    <property type="protein sequence ID" value="EOA97398.1"/>
    <property type="molecule type" value="Genomic_DNA"/>
</dbReference>
<evidence type="ECO:0000313" key="2">
    <source>
        <dbReference type="Proteomes" id="UP000296049"/>
    </source>
</evidence>
<proteinExistence type="predicted"/>
<gene>
    <name evidence="1" type="ORF">Anapl_10521</name>
</gene>
<keyword evidence="2" id="KW-1185">Reference proteome</keyword>
<organism evidence="1 2">
    <name type="scientific">Anas platyrhynchos</name>
    <name type="common">Mallard</name>
    <name type="synonym">Anas boschas</name>
    <dbReference type="NCBI Taxonomy" id="8839"/>
    <lineage>
        <taxon>Eukaryota</taxon>
        <taxon>Metazoa</taxon>
        <taxon>Chordata</taxon>
        <taxon>Craniata</taxon>
        <taxon>Vertebrata</taxon>
        <taxon>Euteleostomi</taxon>
        <taxon>Archelosauria</taxon>
        <taxon>Archosauria</taxon>
        <taxon>Dinosauria</taxon>
        <taxon>Saurischia</taxon>
        <taxon>Theropoda</taxon>
        <taxon>Coelurosauria</taxon>
        <taxon>Aves</taxon>
        <taxon>Neognathae</taxon>
        <taxon>Galloanserae</taxon>
        <taxon>Anseriformes</taxon>
        <taxon>Anatidae</taxon>
        <taxon>Anatinae</taxon>
        <taxon>Anas</taxon>
    </lineage>
</organism>
<dbReference type="AlphaFoldDB" id="R0KVX1"/>
<accession>R0KVX1</accession>
<sequence length="213" mass="24196">MPRCKANVTFRKLPLRNKHSITRFVLEHTNFPLTVQTLKPMQGYVTQPCLPQLALKLGPHSLLQMQGEIARSLKSYRSGQNWINIYASKLSYQIPAFPLGVLAGNTRRKAFLLEHSNFQLKSLVEIRSAKVLLLMKGSVRKGGKKRKTVVELPGGKMSKTGAEEYCPLKVQQYIKHVITQQRGILSADMNMNLKTNIEEKKIIQDQPTNRTNK</sequence>
<protein>
    <submittedName>
        <fullName evidence="1">Uncharacterized protein</fullName>
    </submittedName>
</protein>
<dbReference type="Proteomes" id="UP000296049">
    <property type="component" value="Unassembled WGS sequence"/>
</dbReference>
<evidence type="ECO:0000313" key="1">
    <source>
        <dbReference type="EMBL" id="EOA97398.1"/>
    </source>
</evidence>
<reference evidence="2" key="1">
    <citation type="journal article" date="2013" name="Nat. Genet.">
        <title>The duck genome and transcriptome provide insight into an avian influenza virus reservoir species.</title>
        <authorList>
            <person name="Huang Y."/>
            <person name="Li Y."/>
            <person name="Burt D.W."/>
            <person name="Chen H."/>
            <person name="Zhang Y."/>
            <person name="Qian W."/>
            <person name="Kim H."/>
            <person name="Gan S."/>
            <person name="Zhao Y."/>
            <person name="Li J."/>
            <person name="Yi K."/>
            <person name="Feng H."/>
            <person name="Zhu P."/>
            <person name="Li B."/>
            <person name="Liu Q."/>
            <person name="Fairley S."/>
            <person name="Magor K.E."/>
            <person name="Du Z."/>
            <person name="Hu X."/>
            <person name="Goodman L."/>
            <person name="Tafer H."/>
            <person name="Vignal A."/>
            <person name="Lee T."/>
            <person name="Kim K.W."/>
            <person name="Sheng Z."/>
            <person name="An Y."/>
            <person name="Searle S."/>
            <person name="Herrero J."/>
            <person name="Groenen M.A."/>
            <person name="Crooijmans R.P."/>
            <person name="Faraut T."/>
            <person name="Cai Q."/>
            <person name="Webster R.G."/>
            <person name="Aldridge J.R."/>
            <person name="Warren W.C."/>
            <person name="Bartschat S."/>
            <person name="Kehr S."/>
            <person name="Marz M."/>
            <person name="Stadler P.F."/>
            <person name="Smith J."/>
            <person name="Kraus R.H."/>
            <person name="Zhao Y."/>
            <person name="Ren L."/>
            <person name="Fei J."/>
            <person name="Morisson M."/>
            <person name="Kaiser P."/>
            <person name="Griffin D.K."/>
            <person name="Rao M."/>
            <person name="Pitel F."/>
            <person name="Wang J."/>
            <person name="Li N."/>
        </authorList>
    </citation>
    <scope>NUCLEOTIDE SEQUENCE [LARGE SCALE GENOMIC DNA]</scope>
</reference>
<name>R0KVX1_ANAPL</name>